<gene>
    <name evidence="23" type="ORF">GBAR_LOCUS25964</name>
</gene>
<keyword evidence="10 20" id="KW-0547">Nucleotide-binding</keyword>
<dbReference type="GO" id="GO:0004087">
    <property type="term" value="F:carbamoyl-phosphate synthase (ammonia) activity"/>
    <property type="evidence" value="ECO:0007669"/>
    <property type="project" value="UniProtKB-EC"/>
</dbReference>
<feature type="domain" description="ATP-grasp" evidence="21">
    <location>
        <begin position="242"/>
        <end position="436"/>
    </location>
</feature>
<proteinExistence type="inferred from homology"/>
<dbReference type="NCBIfam" id="NF003671">
    <property type="entry name" value="PRK05294.1"/>
    <property type="match status" value="1"/>
</dbReference>
<evidence type="ECO:0000256" key="8">
    <source>
        <dbReference type="ARBA" id="ARBA00022723"/>
    </source>
</evidence>
<keyword evidence="7" id="KW-0028">Amino-acid biosynthesis</keyword>
<sequence length="643" mass="69776">MRLWGIMAALRRGYTVNQLVERTLFEPWFLFAFERIVKMERRLLAEELTQELLHESKRMGFSDVQIGTLADMLPEQVRNLRRQWGLRPVYKTVDTCAAEFEATTPYYYSTYDEENEAEPLPGKKALVIGSGPIRIGQGIEFDYCSVHAAWALSESGVRSIMVNSNPETVSTDFDSSDRLYFEPLDEESVRDIIDNETGDEDSVQFGGQTAIDLSQALSAAGLPILGSSAEAIDIASDRHKFEDFLSRLGIPQPPGGAVSTVSDALQVAQTIGYPAVVRPSYVLGGRAMEIVQNATELIRYLGAATEISPTRPVLIDRYMEGKECEVDAICDGEGVLIPGLMEHVERAGVHSGDSMAIYPGLNLTEDEVDTIVDYTTRIGLALGVRGLMNVQFVIHADSGATTVYVIEVNPRGSRTIPFISKVTGLPVARLATRVMLGHTLAEEGYPTGLWPRQGLVGVKAPVFSMAKLIGVDWHLGPEMKSTGEVMGIDRNFSAALTKALLAARLNLKEGIGVLLSVADQHKAEAVSIIRGLNQAGCPLYATEGTAAMISAMGLPVTMTTKKLSEGHPNVMDVINDGSVGAVINTLSGVSDVLRDGFYIRRAAVERQMPCFTSLDTARAAVESLLSGNAVYDIGTTSDYLNGR</sequence>
<evidence type="ECO:0000256" key="11">
    <source>
        <dbReference type="ARBA" id="ARBA00022840"/>
    </source>
</evidence>
<keyword evidence="11 20" id="KW-0067">ATP-binding</keyword>
<dbReference type="EMBL" id="CASHTH010003597">
    <property type="protein sequence ID" value="CAI8046961.1"/>
    <property type="molecule type" value="Genomic_DNA"/>
</dbReference>
<dbReference type="FunFam" id="1.10.1030.10:FF:000002">
    <property type="entry name" value="Carbamoyl-phosphate synthase large chain"/>
    <property type="match status" value="1"/>
</dbReference>
<dbReference type="InterPro" id="IPR005483">
    <property type="entry name" value="CPSase_dom"/>
</dbReference>
<dbReference type="InterPro" id="IPR036897">
    <property type="entry name" value="CarbamoylP_synth_lsu_oligo_sf"/>
</dbReference>
<evidence type="ECO:0000256" key="17">
    <source>
        <dbReference type="ARBA" id="ARBA00048816"/>
    </source>
</evidence>
<evidence type="ECO:0000313" key="23">
    <source>
        <dbReference type="EMBL" id="CAI8046961.1"/>
    </source>
</evidence>
<evidence type="ECO:0000256" key="9">
    <source>
        <dbReference type="ARBA" id="ARBA00022737"/>
    </source>
</evidence>
<dbReference type="GO" id="GO:0046872">
    <property type="term" value="F:metal ion binding"/>
    <property type="evidence" value="ECO:0007669"/>
    <property type="project" value="UniProtKB-KW"/>
</dbReference>
<keyword evidence="6" id="KW-0436">Ligase</keyword>
<dbReference type="GO" id="GO:0005524">
    <property type="term" value="F:ATP binding"/>
    <property type="evidence" value="ECO:0007669"/>
    <property type="project" value="UniProtKB-UniRule"/>
</dbReference>
<comment type="cofactor">
    <cofactor evidence="1">
        <name>Mn(2+)</name>
        <dbReference type="ChEBI" id="CHEBI:29035"/>
    </cofactor>
</comment>
<evidence type="ECO:0000256" key="2">
    <source>
        <dbReference type="ARBA" id="ARBA00005077"/>
    </source>
</evidence>
<dbReference type="FunFam" id="3.30.470.20:FF:000026">
    <property type="entry name" value="Carbamoyl-phosphate synthase large chain"/>
    <property type="match status" value="1"/>
</dbReference>
<dbReference type="PROSITE" id="PS50975">
    <property type="entry name" value="ATP_GRASP"/>
    <property type="match status" value="1"/>
</dbReference>
<dbReference type="InterPro" id="IPR011607">
    <property type="entry name" value="MGS-like_dom"/>
</dbReference>
<dbReference type="InterPro" id="IPR033937">
    <property type="entry name" value="MGS_CPS_CarB"/>
</dbReference>
<comment type="catalytic activity">
    <reaction evidence="17">
        <text>hydrogencarbonate + L-glutamine + 2 ATP + H2O = carbamoyl phosphate + L-glutamate + 2 ADP + phosphate + 2 H(+)</text>
        <dbReference type="Rhea" id="RHEA:18633"/>
        <dbReference type="ChEBI" id="CHEBI:15377"/>
        <dbReference type="ChEBI" id="CHEBI:15378"/>
        <dbReference type="ChEBI" id="CHEBI:17544"/>
        <dbReference type="ChEBI" id="CHEBI:29985"/>
        <dbReference type="ChEBI" id="CHEBI:30616"/>
        <dbReference type="ChEBI" id="CHEBI:43474"/>
        <dbReference type="ChEBI" id="CHEBI:58228"/>
        <dbReference type="ChEBI" id="CHEBI:58359"/>
        <dbReference type="ChEBI" id="CHEBI:456216"/>
        <dbReference type="EC" id="6.3.5.5"/>
    </reaction>
</comment>
<comment type="similarity">
    <text evidence="3">Belongs to the CarB family.</text>
</comment>
<dbReference type="GO" id="GO:0005737">
    <property type="term" value="C:cytoplasm"/>
    <property type="evidence" value="ECO:0007669"/>
    <property type="project" value="TreeGrafter"/>
</dbReference>
<dbReference type="GO" id="GO:0006541">
    <property type="term" value="P:glutamine metabolic process"/>
    <property type="evidence" value="ECO:0007669"/>
    <property type="project" value="TreeGrafter"/>
</dbReference>
<dbReference type="InterPro" id="IPR016185">
    <property type="entry name" value="PreATP-grasp_dom_sf"/>
</dbReference>
<dbReference type="PANTHER" id="PTHR11405">
    <property type="entry name" value="CARBAMOYLTRANSFERASE FAMILY MEMBER"/>
    <property type="match status" value="1"/>
</dbReference>
<dbReference type="Gene3D" id="3.40.50.20">
    <property type="match status" value="1"/>
</dbReference>
<dbReference type="Gene3D" id="1.10.1030.10">
    <property type="entry name" value="Carbamoyl-phosphate synthetase, large subunit oligomerisation domain"/>
    <property type="match status" value="1"/>
</dbReference>
<dbReference type="InterPro" id="IPR013815">
    <property type="entry name" value="ATP_grasp_subdomain_1"/>
</dbReference>
<dbReference type="InterPro" id="IPR005480">
    <property type="entry name" value="CPSase_lsu_oligo"/>
</dbReference>
<dbReference type="Gene3D" id="3.30.1490.20">
    <property type="entry name" value="ATP-grasp fold, A domain"/>
    <property type="match status" value="1"/>
</dbReference>
<dbReference type="InterPro" id="IPR058047">
    <property type="entry name" value="CPSase_preATP-grasp"/>
</dbReference>
<comment type="catalytic activity">
    <reaction evidence="16">
        <text>hydrogencarbonate + NH4(+) + 2 ATP = carbamoyl phosphate + 2 ADP + phosphate + 2 H(+)</text>
        <dbReference type="Rhea" id="RHEA:18029"/>
        <dbReference type="ChEBI" id="CHEBI:15378"/>
        <dbReference type="ChEBI" id="CHEBI:17544"/>
        <dbReference type="ChEBI" id="CHEBI:28938"/>
        <dbReference type="ChEBI" id="CHEBI:30616"/>
        <dbReference type="ChEBI" id="CHEBI:43474"/>
        <dbReference type="ChEBI" id="CHEBI:58228"/>
        <dbReference type="ChEBI" id="CHEBI:456216"/>
        <dbReference type="EC" id="6.3.4.16"/>
    </reaction>
</comment>
<dbReference type="CDD" id="cd01424">
    <property type="entry name" value="MGS_CPS_II"/>
    <property type="match status" value="1"/>
</dbReference>
<evidence type="ECO:0000256" key="14">
    <source>
        <dbReference type="ARBA" id="ARBA00023211"/>
    </source>
</evidence>
<dbReference type="SUPFAM" id="SSF48108">
    <property type="entry name" value="Carbamoyl phosphate synthetase, large subunit connection domain"/>
    <property type="match status" value="1"/>
</dbReference>
<dbReference type="SUPFAM" id="SSF52335">
    <property type="entry name" value="Methylglyoxal synthase-like"/>
    <property type="match status" value="1"/>
</dbReference>
<dbReference type="SMART" id="SM01096">
    <property type="entry name" value="CPSase_L_D3"/>
    <property type="match status" value="1"/>
</dbReference>
<evidence type="ECO:0000256" key="15">
    <source>
        <dbReference type="ARBA" id="ARBA00044063"/>
    </source>
</evidence>
<dbReference type="Pfam" id="PF02786">
    <property type="entry name" value="CPSase_L_D2"/>
    <property type="match status" value="1"/>
</dbReference>
<dbReference type="Gene3D" id="3.40.50.1380">
    <property type="entry name" value="Methylglyoxal synthase-like domain"/>
    <property type="match status" value="1"/>
</dbReference>
<evidence type="ECO:0000256" key="7">
    <source>
        <dbReference type="ARBA" id="ARBA00022605"/>
    </source>
</evidence>
<dbReference type="SUPFAM" id="SSF52440">
    <property type="entry name" value="PreATP-grasp domain"/>
    <property type="match status" value="1"/>
</dbReference>
<dbReference type="InterPro" id="IPR036914">
    <property type="entry name" value="MGS-like_dom_sf"/>
</dbReference>
<evidence type="ECO:0000256" key="6">
    <source>
        <dbReference type="ARBA" id="ARBA00022598"/>
    </source>
</evidence>
<keyword evidence="14" id="KW-0464">Manganese</keyword>
<evidence type="ECO:0000256" key="20">
    <source>
        <dbReference type="PROSITE-ProRule" id="PRU00409"/>
    </source>
</evidence>
<dbReference type="GO" id="GO:0004088">
    <property type="term" value="F:carbamoyl-phosphate synthase (glutamine-hydrolyzing) activity"/>
    <property type="evidence" value="ECO:0007669"/>
    <property type="project" value="UniProtKB-EC"/>
</dbReference>
<name>A0AA35XC49_GEOBA</name>
<reference evidence="23" key="1">
    <citation type="submission" date="2023-03" db="EMBL/GenBank/DDBJ databases">
        <authorList>
            <person name="Steffen K."/>
            <person name="Cardenas P."/>
        </authorList>
    </citation>
    <scope>NUCLEOTIDE SEQUENCE</scope>
</reference>
<evidence type="ECO:0000256" key="3">
    <source>
        <dbReference type="ARBA" id="ARBA00009799"/>
    </source>
</evidence>
<evidence type="ECO:0000256" key="13">
    <source>
        <dbReference type="ARBA" id="ARBA00022975"/>
    </source>
</evidence>
<evidence type="ECO:0000256" key="10">
    <source>
        <dbReference type="ARBA" id="ARBA00022741"/>
    </source>
</evidence>
<evidence type="ECO:0000259" key="21">
    <source>
        <dbReference type="PROSITE" id="PS50975"/>
    </source>
</evidence>
<dbReference type="Pfam" id="PF02142">
    <property type="entry name" value="MGS"/>
    <property type="match status" value="1"/>
</dbReference>
<comment type="caution">
    <text evidence="23">The sequence shown here is derived from an EMBL/GenBank/DDBJ whole genome shotgun (WGS) entry which is preliminary data.</text>
</comment>
<dbReference type="FunFam" id="3.30.1490.20:FF:000001">
    <property type="entry name" value="Carbamoyl-phosphate synthase large chain"/>
    <property type="match status" value="1"/>
</dbReference>
<dbReference type="Pfam" id="PF02787">
    <property type="entry name" value="CPSase_L_D3"/>
    <property type="match status" value="1"/>
</dbReference>
<dbReference type="EC" id="6.3.4.16" evidence="15"/>
<evidence type="ECO:0000256" key="4">
    <source>
        <dbReference type="ARBA" id="ARBA00012738"/>
    </source>
</evidence>
<keyword evidence="24" id="KW-1185">Reference proteome</keyword>
<dbReference type="PRINTS" id="PR00098">
    <property type="entry name" value="CPSASE"/>
</dbReference>
<feature type="domain" description="MGS-like" evidence="22">
    <location>
        <begin position="503"/>
        <end position="643"/>
    </location>
</feature>
<keyword evidence="9" id="KW-0677">Repeat</keyword>
<evidence type="ECO:0000256" key="12">
    <source>
        <dbReference type="ARBA" id="ARBA00022842"/>
    </source>
</evidence>
<keyword evidence="12" id="KW-0460">Magnesium</keyword>
<keyword evidence="8" id="KW-0479">Metal-binding</keyword>
<comment type="pathway">
    <text evidence="2">Amino-acid biosynthesis; L-arginine biosynthesis; carbamoyl phosphate from bicarbonate: step 1/1.</text>
</comment>
<dbReference type="Gene3D" id="3.30.470.20">
    <property type="entry name" value="ATP-grasp fold, B domain"/>
    <property type="match status" value="1"/>
</dbReference>
<dbReference type="Proteomes" id="UP001174909">
    <property type="component" value="Unassembled WGS sequence"/>
</dbReference>
<evidence type="ECO:0000313" key="24">
    <source>
        <dbReference type="Proteomes" id="UP001174909"/>
    </source>
</evidence>
<dbReference type="SMART" id="SM00851">
    <property type="entry name" value="MGS"/>
    <property type="match status" value="1"/>
</dbReference>
<evidence type="ECO:0000256" key="18">
    <source>
        <dbReference type="ARBA" id="ARBA00060037"/>
    </source>
</evidence>
<comment type="function">
    <text evidence="18">Small subunit of the glutamine-dependent carbamoyl phosphate synthetase (CPSase). CPSase catalyzes the formation of carbamoyl phosphate from the ammonia moiety of glutamine, carbonate, and phosphate donated by ATP, constituting the first step of the biosynthetic pathway leading to pyrimidine nucleotides. The large subunit (synthetase) binds the substrates ammonia (free or transferred from glutamine from the small subunit), hydrogencarbonate and ATP and carries out an ATP-coupled ligase reaction, activating hydrogencarbonate by forming carboxy phosphate which reacts with ammonia to form carbamoyl phosphate.</text>
</comment>
<dbReference type="SUPFAM" id="SSF56059">
    <property type="entry name" value="Glutathione synthetase ATP-binding domain-like"/>
    <property type="match status" value="1"/>
</dbReference>
<evidence type="ECO:0000256" key="19">
    <source>
        <dbReference type="ARBA" id="ARBA00069524"/>
    </source>
</evidence>
<dbReference type="PROSITE" id="PS51855">
    <property type="entry name" value="MGS"/>
    <property type="match status" value="1"/>
</dbReference>
<dbReference type="Pfam" id="PF25596">
    <property type="entry name" value="CPSase_L_D1"/>
    <property type="match status" value="1"/>
</dbReference>
<protein>
    <recommendedName>
        <fullName evidence="19">Carbamoyl phosphate synthase pyrimidine-specific large chain</fullName>
        <ecNumber evidence="15">6.3.4.16</ecNumber>
        <ecNumber evidence="4">6.3.5.5</ecNumber>
    </recommendedName>
</protein>
<keyword evidence="13" id="KW-0665">Pyrimidine biosynthesis</keyword>
<dbReference type="InterPro" id="IPR011761">
    <property type="entry name" value="ATP-grasp"/>
</dbReference>
<dbReference type="FunFam" id="3.40.50.20:FF:000001">
    <property type="entry name" value="Carbamoyl-phosphate synthase large chain"/>
    <property type="match status" value="1"/>
</dbReference>
<dbReference type="GO" id="GO:0006221">
    <property type="term" value="P:pyrimidine nucleotide biosynthetic process"/>
    <property type="evidence" value="ECO:0007669"/>
    <property type="project" value="UniProtKB-KW"/>
</dbReference>
<dbReference type="PANTHER" id="PTHR11405:SF53">
    <property type="entry name" value="CARBAMOYL-PHOSPHATE SYNTHASE [AMMONIA], MITOCHONDRIAL"/>
    <property type="match status" value="1"/>
</dbReference>
<evidence type="ECO:0000256" key="5">
    <source>
        <dbReference type="ARBA" id="ARBA00022571"/>
    </source>
</evidence>
<evidence type="ECO:0000256" key="16">
    <source>
        <dbReference type="ARBA" id="ARBA00047359"/>
    </source>
</evidence>
<keyword evidence="5" id="KW-0055">Arginine biosynthesis</keyword>
<dbReference type="AlphaFoldDB" id="A0AA35XC49"/>
<organism evidence="23 24">
    <name type="scientific">Geodia barretti</name>
    <name type="common">Barrett's horny sponge</name>
    <dbReference type="NCBI Taxonomy" id="519541"/>
    <lineage>
        <taxon>Eukaryota</taxon>
        <taxon>Metazoa</taxon>
        <taxon>Porifera</taxon>
        <taxon>Demospongiae</taxon>
        <taxon>Heteroscleromorpha</taxon>
        <taxon>Tetractinellida</taxon>
        <taxon>Astrophorina</taxon>
        <taxon>Geodiidae</taxon>
        <taxon>Geodia</taxon>
    </lineage>
</organism>
<dbReference type="InterPro" id="IPR005479">
    <property type="entry name" value="CPAse_ATP-bd"/>
</dbReference>
<evidence type="ECO:0000259" key="22">
    <source>
        <dbReference type="PROSITE" id="PS51855"/>
    </source>
</evidence>
<dbReference type="GO" id="GO:0006526">
    <property type="term" value="P:L-arginine biosynthetic process"/>
    <property type="evidence" value="ECO:0007669"/>
    <property type="project" value="UniProtKB-KW"/>
</dbReference>
<dbReference type="EC" id="6.3.5.5" evidence="4"/>
<evidence type="ECO:0000256" key="1">
    <source>
        <dbReference type="ARBA" id="ARBA00001936"/>
    </source>
</evidence>
<accession>A0AA35XC49</accession>